<protein>
    <submittedName>
        <fullName evidence="1">Uncharacterized protein</fullName>
    </submittedName>
</protein>
<proteinExistence type="predicted"/>
<reference evidence="1" key="1">
    <citation type="submission" date="2017-07" db="EMBL/GenBank/DDBJ databases">
        <title>Taro Niue Genome Assembly and Annotation.</title>
        <authorList>
            <person name="Atibalentja N."/>
            <person name="Keating K."/>
            <person name="Fields C.J."/>
        </authorList>
    </citation>
    <scope>NUCLEOTIDE SEQUENCE</scope>
    <source>
        <strain evidence="1">Niue_2</strain>
        <tissue evidence="1">Leaf</tissue>
    </source>
</reference>
<accession>A0A843VBM3</accession>
<keyword evidence="2" id="KW-1185">Reference proteome</keyword>
<dbReference type="Proteomes" id="UP000652761">
    <property type="component" value="Unassembled WGS sequence"/>
</dbReference>
<dbReference type="OrthoDB" id="1741411at2759"/>
<name>A0A843VBM3_COLES</name>
<dbReference type="AlphaFoldDB" id="A0A843VBM3"/>
<sequence>MASAAAFASSFPVGPAQWRPHQLTSPRLRACSCHKLFLLASGGFHGCWPRRGGRRRLGLPVLCSGKGRGESGVLDGARREEALGGGDSLGAAGEEEGEVAGNLLGSGDKEEQGKWRPPWEILPQRYRLIGTTSLAFVVCNMDKTQWLESIFWYIIKMDASGALVFFPSGLSRANALENKWSLVLR</sequence>
<organism evidence="1 2">
    <name type="scientific">Colocasia esculenta</name>
    <name type="common">Wild taro</name>
    <name type="synonym">Arum esculentum</name>
    <dbReference type="NCBI Taxonomy" id="4460"/>
    <lineage>
        <taxon>Eukaryota</taxon>
        <taxon>Viridiplantae</taxon>
        <taxon>Streptophyta</taxon>
        <taxon>Embryophyta</taxon>
        <taxon>Tracheophyta</taxon>
        <taxon>Spermatophyta</taxon>
        <taxon>Magnoliopsida</taxon>
        <taxon>Liliopsida</taxon>
        <taxon>Araceae</taxon>
        <taxon>Aroideae</taxon>
        <taxon>Colocasieae</taxon>
        <taxon>Colocasia</taxon>
    </lineage>
</organism>
<evidence type="ECO:0000313" key="2">
    <source>
        <dbReference type="Proteomes" id="UP000652761"/>
    </source>
</evidence>
<evidence type="ECO:0000313" key="1">
    <source>
        <dbReference type="EMBL" id="MQL93871.1"/>
    </source>
</evidence>
<dbReference type="EMBL" id="NMUH01001605">
    <property type="protein sequence ID" value="MQL93871.1"/>
    <property type="molecule type" value="Genomic_DNA"/>
</dbReference>
<gene>
    <name evidence="1" type="ORF">Taro_026524</name>
</gene>
<comment type="caution">
    <text evidence="1">The sequence shown here is derived from an EMBL/GenBank/DDBJ whole genome shotgun (WGS) entry which is preliminary data.</text>
</comment>